<proteinExistence type="predicted"/>
<name>A0A926Q4U4_9FLAO</name>
<keyword evidence="2" id="KW-1185">Reference proteome</keyword>
<keyword evidence="1" id="KW-0808">Transferase</keyword>
<dbReference type="SUPFAM" id="SSF56059">
    <property type="entry name" value="Glutathione synthetase ATP-binding domain-like"/>
    <property type="match status" value="1"/>
</dbReference>
<dbReference type="Pfam" id="PF14305">
    <property type="entry name" value="ATPgrasp_TupA"/>
    <property type="match status" value="1"/>
</dbReference>
<sequence length="300" mass="36254">MKEIYVNNRSFLNPLKALYDFYRYQLLSERAFIKKEFKRNLGYKVNLNDPKTFNEKLQWLKLYDRTEMHTRCADKVMVREYVADKIGNDYLIPLYFFTDNINDLHRENFPEDPVIIKTNHDSGSYRIVLDRNKADWESIRSFFRKRIRRNYYTISKEWQYKNIRPKVLVEKLLLDNNNNIPKDYKFHCFNGKVEYIQVDTDRQKEHKRNLYNLNWEKIPVEWIYANDPGELKKPDLLNEMLALAKSLSEDFIYVRIDFYEVGGKVYFGEITFHSESGMGKFNPEEYDHILGEKMVLPVKN</sequence>
<dbReference type="AlphaFoldDB" id="A0A926Q4U4"/>
<evidence type="ECO:0000313" key="2">
    <source>
        <dbReference type="Proteomes" id="UP000653730"/>
    </source>
</evidence>
<comment type="caution">
    <text evidence="1">The sequence shown here is derived from an EMBL/GenBank/DDBJ whole genome shotgun (WGS) entry which is preliminary data.</text>
</comment>
<gene>
    <name evidence="1" type="ORF">IBL28_15885</name>
</gene>
<evidence type="ECO:0000313" key="1">
    <source>
        <dbReference type="EMBL" id="MBC9797456.1"/>
    </source>
</evidence>
<dbReference type="EMBL" id="JACVDC010000059">
    <property type="protein sequence ID" value="MBC9797456.1"/>
    <property type="molecule type" value="Genomic_DNA"/>
</dbReference>
<dbReference type="GO" id="GO:0016740">
    <property type="term" value="F:transferase activity"/>
    <property type="evidence" value="ECO:0007669"/>
    <property type="project" value="UniProtKB-KW"/>
</dbReference>
<accession>A0A926Q4U4</accession>
<dbReference type="InterPro" id="IPR029465">
    <property type="entry name" value="ATPgrasp_TupA"/>
</dbReference>
<reference evidence="1 2" key="1">
    <citation type="submission" date="2020-09" db="EMBL/GenBank/DDBJ databases">
        <title>Sinomicrobium weinanense sp. nov., a halophilic bacteria isolated from saline-alkali soil.</title>
        <authorList>
            <person name="Wu P."/>
            <person name="Ren H."/>
            <person name="Mei Y."/>
            <person name="Liang Y."/>
            <person name="Chen Z."/>
        </authorList>
    </citation>
    <scope>NUCLEOTIDE SEQUENCE [LARGE SCALE GENOMIC DNA]</scope>
    <source>
        <strain evidence="1 2">FJxs</strain>
    </source>
</reference>
<dbReference type="Proteomes" id="UP000653730">
    <property type="component" value="Unassembled WGS sequence"/>
</dbReference>
<organism evidence="1 2">
    <name type="scientific">Sinomicrobium weinanense</name>
    <dbReference type="NCBI Taxonomy" id="2842200"/>
    <lineage>
        <taxon>Bacteria</taxon>
        <taxon>Pseudomonadati</taxon>
        <taxon>Bacteroidota</taxon>
        <taxon>Flavobacteriia</taxon>
        <taxon>Flavobacteriales</taxon>
        <taxon>Flavobacteriaceae</taxon>
        <taxon>Sinomicrobium</taxon>
    </lineage>
</organism>
<protein>
    <submittedName>
        <fullName evidence="1">Glycosyl transferase</fullName>
    </submittedName>
</protein>